<keyword evidence="13" id="KW-1185">Reference proteome</keyword>
<dbReference type="HOGENOM" id="CLU_027592_0_2_1"/>
<dbReference type="STRING" id="747525.W4K1L8"/>
<feature type="transmembrane region" description="Helical" evidence="11">
    <location>
        <begin position="70"/>
        <end position="93"/>
    </location>
</feature>
<dbReference type="GeneID" id="20668363"/>
<evidence type="ECO:0000256" key="6">
    <source>
        <dbReference type="ARBA" id="ARBA00023040"/>
    </source>
</evidence>
<dbReference type="KEGG" id="hir:HETIRDRAFT_171777"/>
<dbReference type="PRINTS" id="PR00901">
    <property type="entry name" value="PHEROMONEBAR"/>
</dbReference>
<keyword evidence="5 11" id="KW-1133">Transmembrane helix</keyword>
<dbReference type="InterPro" id="IPR000481">
    <property type="entry name" value="GPCR_Pheromne_B_alpha_rcpt"/>
</dbReference>
<evidence type="ECO:0000313" key="12">
    <source>
        <dbReference type="EMBL" id="ETW79702.1"/>
    </source>
</evidence>
<comment type="similarity">
    <text evidence="2">Belongs to the G-protein coupled receptor 4 family.</text>
</comment>
<dbReference type="InParanoid" id="W4K1L8"/>
<evidence type="ECO:0000256" key="2">
    <source>
        <dbReference type="ARBA" id="ARBA00011085"/>
    </source>
</evidence>
<feature type="transmembrane region" description="Helical" evidence="11">
    <location>
        <begin position="6"/>
        <end position="26"/>
    </location>
</feature>
<dbReference type="PANTHER" id="PTHR28097:SF1">
    <property type="entry name" value="PHEROMONE A FACTOR RECEPTOR"/>
    <property type="match status" value="1"/>
</dbReference>
<evidence type="ECO:0000256" key="10">
    <source>
        <dbReference type="SAM" id="MobiDB-lite"/>
    </source>
</evidence>
<feature type="transmembrane region" description="Helical" evidence="11">
    <location>
        <begin position="272"/>
        <end position="291"/>
    </location>
</feature>
<dbReference type="CDD" id="cd14966">
    <property type="entry name" value="7tmD_STE3"/>
    <property type="match status" value="1"/>
</dbReference>
<dbReference type="OrthoDB" id="2874149at2759"/>
<dbReference type="GO" id="GO:0000750">
    <property type="term" value="P:pheromone-dependent signal transduction involved in conjugation with cellular fusion"/>
    <property type="evidence" value="ECO:0007669"/>
    <property type="project" value="TreeGrafter"/>
</dbReference>
<keyword evidence="6" id="KW-0297">G-protein coupled receptor</keyword>
<name>W4K1L8_HETIT</name>
<reference evidence="12 13" key="1">
    <citation type="journal article" date="2012" name="New Phytol.">
        <title>Insight into trade-off between wood decay and parasitism from the genome of a fungal forest pathogen.</title>
        <authorList>
            <person name="Olson A."/>
            <person name="Aerts A."/>
            <person name="Asiegbu F."/>
            <person name="Belbahri L."/>
            <person name="Bouzid O."/>
            <person name="Broberg A."/>
            <person name="Canback B."/>
            <person name="Coutinho P.M."/>
            <person name="Cullen D."/>
            <person name="Dalman K."/>
            <person name="Deflorio G."/>
            <person name="van Diepen L.T."/>
            <person name="Dunand C."/>
            <person name="Duplessis S."/>
            <person name="Durling M."/>
            <person name="Gonthier P."/>
            <person name="Grimwood J."/>
            <person name="Fossdal C.G."/>
            <person name="Hansson D."/>
            <person name="Henrissat B."/>
            <person name="Hietala A."/>
            <person name="Himmelstrand K."/>
            <person name="Hoffmeister D."/>
            <person name="Hogberg N."/>
            <person name="James T.Y."/>
            <person name="Karlsson M."/>
            <person name="Kohler A."/>
            <person name="Kues U."/>
            <person name="Lee Y.H."/>
            <person name="Lin Y.C."/>
            <person name="Lind M."/>
            <person name="Lindquist E."/>
            <person name="Lombard V."/>
            <person name="Lucas S."/>
            <person name="Lunden K."/>
            <person name="Morin E."/>
            <person name="Murat C."/>
            <person name="Park J."/>
            <person name="Raffaello T."/>
            <person name="Rouze P."/>
            <person name="Salamov A."/>
            <person name="Schmutz J."/>
            <person name="Solheim H."/>
            <person name="Stahlberg J."/>
            <person name="Velez H."/>
            <person name="de Vries R.P."/>
            <person name="Wiebenga A."/>
            <person name="Woodward S."/>
            <person name="Yakovlev I."/>
            <person name="Garbelotto M."/>
            <person name="Martin F."/>
            <person name="Grigoriev I.V."/>
            <person name="Stenlid J."/>
        </authorList>
    </citation>
    <scope>NUCLEOTIDE SEQUENCE [LARGE SCALE GENOMIC DNA]</scope>
    <source>
        <strain evidence="12 13">TC 32-1</strain>
    </source>
</reference>
<evidence type="ECO:0000256" key="3">
    <source>
        <dbReference type="ARBA" id="ARBA00022507"/>
    </source>
</evidence>
<dbReference type="FunCoup" id="W4K1L8">
    <property type="interactions" value="90"/>
</dbReference>
<keyword evidence="7 11" id="KW-0472">Membrane</keyword>
<dbReference type="GO" id="GO:0004934">
    <property type="term" value="F:mating-type alpha-factor pheromone receptor activity"/>
    <property type="evidence" value="ECO:0007669"/>
    <property type="project" value="InterPro"/>
</dbReference>
<dbReference type="eggNOG" id="ENOG502S44N">
    <property type="taxonomic scope" value="Eukaryota"/>
</dbReference>
<dbReference type="InterPro" id="IPR001499">
    <property type="entry name" value="GPCR_STE3"/>
</dbReference>
<evidence type="ECO:0000256" key="9">
    <source>
        <dbReference type="ARBA" id="ARBA00023224"/>
    </source>
</evidence>
<comment type="subcellular location">
    <subcellularLocation>
        <location evidence="1">Membrane</location>
        <topology evidence="1">Multi-pass membrane protein</topology>
    </subcellularLocation>
</comment>
<organism evidence="12 13">
    <name type="scientific">Heterobasidion irregulare (strain TC 32-1)</name>
    <dbReference type="NCBI Taxonomy" id="747525"/>
    <lineage>
        <taxon>Eukaryota</taxon>
        <taxon>Fungi</taxon>
        <taxon>Dikarya</taxon>
        <taxon>Basidiomycota</taxon>
        <taxon>Agaricomycotina</taxon>
        <taxon>Agaricomycetes</taxon>
        <taxon>Russulales</taxon>
        <taxon>Bondarzewiaceae</taxon>
        <taxon>Heterobasidion</taxon>
        <taxon>Heterobasidion annosum species complex</taxon>
    </lineage>
</organism>
<feature type="transmembrane region" description="Helical" evidence="11">
    <location>
        <begin position="113"/>
        <end position="134"/>
    </location>
</feature>
<evidence type="ECO:0000256" key="4">
    <source>
        <dbReference type="ARBA" id="ARBA00022692"/>
    </source>
</evidence>
<dbReference type="PANTHER" id="PTHR28097">
    <property type="entry name" value="PHEROMONE A FACTOR RECEPTOR"/>
    <property type="match status" value="1"/>
</dbReference>
<dbReference type="RefSeq" id="XP_009548265.1">
    <property type="nucleotide sequence ID" value="XM_009549970.1"/>
</dbReference>
<gene>
    <name evidence="12" type="ORF">HETIRDRAFT_171777</name>
</gene>
<dbReference type="PRINTS" id="PR00899">
    <property type="entry name" value="GPCRSTE3"/>
</dbReference>
<keyword evidence="8 12" id="KW-0675">Receptor</keyword>
<accession>W4K1L8</accession>
<dbReference type="EMBL" id="KI925460">
    <property type="protein sequence ID" value="ETW79702.1"/>
    <property type="molecule type" value="Genomic_DNA"/>
</dbReference>
<sequence length="438" mass="49161">MGAPPNEVFTAFAFVGFAMCTIPFYWHLEAWNTGTCLYMAWTGVACLNQFINSIVWHHNAINWAPVWCDISARIIIGSSVAIPAASLCINRRLYKIATIKSVMITKAEKRRGVMIDLAIGVGIPVLDMILQYVVQGHRFNILEDVGCYPATYNTPPAYALVFCWPLAIGVVSFVYCSLTIRQFWKRRRQFNDVLSSSRNLNQSRYFRLMALAGIELLGTIPLASYSIYLNVTTNQIQEWKGWADTHSNFSRVQQIPAVLWRLNRQEMISVELSRWLLVLCAFIFFFFFGFADEARKHYRLAYTSLASRLGVSTISSSTVSSDFSSSKYPRMSNLPAFTSSDLSRIKRESLLSSSDKLSTSISIGEFGIIQEKASPYSPTDSTASSSLDSLDRFARRSSSFNPHHVIAPLEPSLDITAVSRYSPEAPPPPPRRASIETV</sequence>
<feature type="region of interest" description="Disordered" evidence="10">
    <location>
        <begin position="418"/>
        <end position="438"/>
    </location>
</feature>
<feature type="transmembrane region" description="Helical" evidence="11">
    <location>
        <begin position="205"/>
        <end position="228"/>
    </location>
</feature>
<dbReference type="Proteomes" id="UP000030671">
    <property type="component" value="Unassembled WGS sequence"/>
</dbReference>
<keyword evidence="9" id="KW-0807">Transducer</keyword>
<feature type="transmembrane region" description="Helical" evidence="11">
    <location>
        <begin position="158"/>
        <end position="184"/>
    </location>
</feature>
<evidence type="ECO:0000256" key="1">
    <source>
        <dbReference type="ARBA" id="ARBA00004141"/>
    </source>
</evidence>
<evidence type="ECO:0000256" key="5">
    <source>
        <dbReference type="ARBA" id="ARBA00022989"/>
    </source>
</evidence>
<proteinExistence type="inferred from homology"/>
<evidence type="ECO:0000313" key="13">
    <source>
        <dbReference type="Proteomes" id="UP000030671"/>
    </source>
</evidence>
<protein>
    <submittedName>
        <fullName evidence="12">Putative pheromone receptor</fullName>
    </submittedName>
</protein>
<dbReference type="Pfam" id="PF02076">
    <property type="entry name" value="STE3"/>
    <property type="match status" value="1"/>
</dbReference>
<dbReference type="AlphaFoldDB" id="W4K1L8"/>
<dbReference type="GO" id="GO:0005886">
    <property type="term" value="C:plasma membrane"/>
    <property type="evidence" value="ECO:0007669"/>
    <property type="project" value="TreeGrafter"/>
</dbReference>
<evidence type="ECO:0000256" key="8">
    <source>
        <dbReference type="ARBA" id="ARBA00023170"/>
    </source>
</evidence>
<keyword evidence="4 11" id="KW-0812">Transmembrane</keyword>
<evidence type="ECO:0000256" key="7">
    <source>
        <dbReference type="ARBA" id="ARBA00023136"/>
    </source>
</evidence>
<keyword evidence="3" id="KW-0589">Pheromone response</keyword>
<evidence type="ECO:0000256" key="11">
    <source>
        <dbReference type="SAM" id="Phobius"/>
    </source>
</evidence>
<feature type="transmembrane region" description="Helical" evidence="11">
    <location>
        <begin position="38"/>
        <end position="58"/>
    </location>
</feature>